<sequence>MTSTTLHTRARAPRRDAAENREAILRAASSVFRREPEASLDAVAVEAGLSRRALYGHFASRDELLAELLTRGGARISSAVAEVRDDDPRRRLALIGAALWQEVQEVRVIAQLALHGPLERTVADALRPVRAAVREAARDGIAAGWFRPDLSVESLARLVEDAAIAVLDEAVRSDLGENDGRRLVMSVGLSVAGLSWRDTAALLDEWDERDGEHA</sequence>
<dbReference type="Gene3D" id="1.10.357.10">
    <property type="entry name" value="Tetracycline Repressor, domain 2"/>
    <property type="match status" value="1"/>
</dbReference>
<proteinExistence type="predicted"/>
<organism evidence="4 5">
    <name type="scientific">Herbiconiux moechotypicola</name>
    <dbReference type="NCBI Taxonomy" id="637393"/>
    <lineage>
        <taxon>Bacteria</taxon>
        <taxon>Bacillati</taxon>
        <taxon>Actinomycetota</taxon>
        <taxon>Actinomycetes</taxon>
        <taxon>Micrococcales</taxon>
        <taxon>Microbacteriaceae</taxon>
        <taxon>Herbiconiux</taxon>
    </lineage>
</organism>
<comment type="caution">
    <text evidence="4">The sequence shown here is derived from an EMBL/GenBank/DDBJ whole genome shotgun (WGS) entry which is preliminary data.</text>
</comment>
<accession>A0ABN3D9R2</accession>
<dbReference type="RefSeq" id="WP_259478492.1">
    <property type="nucleotide sequence ID" value="NZ_BAAAQY010000002.1"/>
</dbReference>
<dbReference type="PANTHER" id="PTHR30055">
    <property type="entry name" value="HTH-TYPE TRANSCRIPTIONAL REGULATOR RUTR"/>
    <property type="match status" value="1"/>
</dbReference>
<dbReference type="SUPFAM" id="SSF48498">
    <property type="entry name" value="Tetracyclin repressor-like, C-terminal domain"/>
    <property type="match status" value="1"/>
</dbReference>
<dbReference type="SUPFAM" id="SSF46689">
    <property type="entry name" value="Homeodomain-like"/>
    <property type="match status" value="1"/>
</dbReference>
<evidence type="ECO:0000256" key="2">
    <source>
        <dbReference type="PROSITE-ProRule" id="PRU00335"/>
    </source>
</evidence>
<dbReference type="PROSITE" id="PS50977">
    <property type="entry name" value="HTH_TETR_2"/>
    <property type="match status" value="1"/>
</dbReference>
<dbReference type="InterPro" id="IPR036271">
    <property type="entry name" value="Tet_transcr_reg_TetR-rel_C_sf"/>
</dbReference>
<dbReference type="PANTHER" id="PTHR30055:SF200">
    <property type="entry name" value="HTH-TYPE TRANSCRIPTIONAL REPRESSOR BDCR"/>
    <property type="match status" value="1"/>
</dbReference>
<evidence type="ECO:0000313" key="4">
    <source>
        <dbReference type="EMBL" id="GAA2224937.1"/>
    </source>
</evidence>
<feature type="DNA-binding region" description="H-T-H motif" evidence="2">
    <location>
        <begin position="39"/>
        <end position="58"/>
    </location>
</feature>
<keyword evidence="1 2" id="KW-0238">DNA-binding</keyword>
<evidence type="ECO:0000256" key="1">
    <source>
        <dbReference type="ARBA" id="ARBA00023125"/>
    </source>
</evidence>
<dbReference type="Pfam" id="PF00440">
    <property type="entry name" value="TetR_N"/>
    <property type="match status" value="1"/>
</dbReference>
<evidence type="ECO:0000313" key="5">
    <source>
        <dbReference type="Proteomes" id="UP001500929"/>
    </source>
</evidence>
<reference evidence="4 5" key="1">
    <citation type="journal article" date="2019" name="Int. J. Syst. Evol. Microbiol.">
        <title>The Global Catalogue of Microorganisms (GCM) 10K type strain sequencing project: providing services to taxonomists for standard genome sequencing and annotation.</title>
        <authorList>
            <consortium name="The Broad Institute Genomics Platform"/>
            <consortium name="The Broad Institute Genome Sequencing Center for Infectious Disease"/>
            <person name="Wu L."/>
            <person name="Ma J."/>
        </authorList>
    </citation>
    <scope>NUCLEOTIDE SEQUENCE [LARGE SCALE GENOMIC DNA]</scope>
    <source>
        <strain evidence="4 5">JCM 16117</strain>
    </source>
</reference>
<dbReference type="InterPro" id="IPR009057">
    <property type="entry name" value="Homeodomain-like_sf"/>
</dbReference>
<keyword evidence="5" id="KW-1185">Reference proteome</keyword>
<feature type="domain" description="HTH tetR-type" evidence="3">
    <location>
        <begin position="18"/>
        <end position="76"/>
    </location>
</feature>
<dbReference type="Proteomes" id="UP001500929">
    <property type="component" value="Unassembled WGS sequence"/>
</dbReference>
<protein>
    <recommendedName>
        <fullName evidence="3">HTH tetR-type domain-containing protein</fullName>
    </recommendedName>
</protein>
<evidence type="ECO:0000259" key="3">
    <source>
        <dbReference type="PROSITE" id="PS50977"/>
    </source>
</evidence>
<dbReference type="InterPro" id="IPR050109">
    <property type="entry name" value="HTH-type_TetR-like_transc_reg"/>
</dbReference>
<name>A0ABN3D9R2_9MICO</name>
<dbReference type="EMBL" id="BAAAQY010000002">
    <property type="protein sequence ID" value="GAA2224937.1"/>
    <property type="molecule type" value="Genomic_DNA"/>
</dbReference>
<dbReference type="InterPro" id="IPR001647">
    <property type="entry name" value="HTH_TetR"/>
</dbReference>
<gene>
    <name evidence="4" type="ORF">GCM10009851_05580</name>
</gene>